<gene>
    <name evidence="1" type="ORF">THAOC_33270</name>
</gene>
<dbReference type="Proteomes" id="UP000266841">
    <property type="component" value="Unassembled WGS sequence"/>
</dbReference>
<comment type="caution">
    <text evidence="1">The sequence shown here is derived from an EMBL/GenBank/DDBJ whole genome shotgun (WGS) entry which is preliminary data.</text>
</comment>
<accession>K0R5F4</accession>
<sequence length="55" mass="6293">TTVEFYFELKGEVNLRMASPHYSRMESMASLTKFEKGGMIDQMTAVSELDEEVMP</sequence>
<protein>
    <submittedName>
        <fullName evidence="1">Uncharacterized protein</fullName>
    </submittedName>
</protein>
<feature type="non-terminal residue" evidence="1">
    <location>
        <position position="1"/>
    </location>
</feature>
<name>K0R5F4_THAOC</name>
<evidence type="ECO:0000313" key="2">
    <source>
        <dbReference type="Proteomes" id="UP000266841"/>
    </source>
</evidence>
<dbReference type="EMBL" id="AGNL01046418">
    <property type="protein sequence ID" value="EJK47970.1"/>
    <property type="molecule type" value="Genomic_DNA"/>
</dbReference>
<evidence type="ECO:0000313" key="1">
    <source>
        <dbReference type="EMBL" id="EJK47970.1"/>
    </source>
</evidence>
<reference evidence="1 2" key="1">
    <citation type="journal article" date="2012" name="Genome Biol.">
        <title>Genome and low-iron response of an oceanic diatom adapted to chronic iron limitation.</title>
        <authorList>
            <person name="Lommer M."/>
            <person name="Specht M."/>
            <person name="Roy A.S."/>
            <person name="Kraemer L."/>
            <person name="Andreson R."/>
            <person name="Gutowska M.A."/>
            <person name="Wolf J."/>
            <person name="Bergner S.V."/>
            <person name="Schilhabel M.B."/>
            <person name="Klostermeier U.C."/>
            <person name="Beiko R.G."/>
            <person name="Rosenstiel P."/>
            <person name="Hippler M."/>
            <person name="Laroche J."/>
        </authorList>
    </citation>
    <scope>NUCLEOTIDE SEQUENCE [LARGE SCALE GENOMIC DNA]</scope>
    <source>
        <strain evidence="1 2">CCMP1005</strain>
    </source>
</reference>
<dbReference type="AlphaFoldDB" id="K0R5F4"/>
<proteinExistence type="predicted"/>
<organism evidence="1 2">
    <name type="scientific">Thalassiosira oceanica</name>
    <name type="common">Marine diatom</name>
    <dbReference type="NCBI Taxonomy" id="159749"/>
    <lineage>
        <taxon>Eukaryota</taxon>
        <taxon>Sar</taxon>
        <taxon>Stramenopiles</taxon>
        <taxon>Ochrophyta</taxon>
        <taxon>Bacillariophyta</taxon>
        <taxon>Coscinodiscophyceae</taxon>
        <taxon>Thalassiosirophycidae</taxon>
        <taxon>Thalassiosirales</taxon>
        <taxon>Thalassiosiraceae</taxon>
        <taxon>Thalassiosira</taxon>
    </lineage>
</organism>
<dbReference type="OrthoDB" id="45110at2759"/>
<keyword evidence="2" id="KW-1185">Reference proteome</keyword>